<gene>
    <name evidence="2" type="ORF">RASY3_06805</name>
</gene>
<dbReference type="PATRIC" id="fig|1341156.4.peg.1779"/>
<evidence type="ECO:0000313" key="3">
    <source>
        <dbReference type="Proteomes" id="UP000021369"/>
    </source>
</evidence>
<name>A0A011V3W2_RUMAL</name>
<dbReference type="AlphaFoldDB" id="A0A011V3W2"/>
<evidence type="ECO:0000256" key="1">
    <source>
        <dbReference type="SAM" id="MobiDB-lite"/>
    </source>
</evidence>
<feature type="compositionally biased region" description="Low complexity" evidence="1">
    <location>
        <begin position="158"/>
        <end position="167"/>
    </location>
</feature>
<feature type="compositionally biased region" description="Basic and acidic residues" evidence="1">
    <location>
        <begin position="23"/>
        <end position="32"/>
    </location>
</feature>
<organism evidence="2 3">
    <name type="scientific">Ruminococcus albus SY3</name>
    <dbReference type="NCBI Taxonomy" id="1341156"/>
    <lineage>
        <taxon>Bacteria</taxon>
        <taxon>Bacillati</taxon>
        <taxon>Bacillota</taxon>
        <taxon>Clostridia</taxon>
        <taxon>Eubacteriales</taxon>
        <taxon>Oscillospiraceae</taxon>
        <taxon>Ruminococcus</taxon>
    </lineage>
</organism>
<reference evidence="2 3" key="1">
    <citation type="submission" date="2013-06" db="EMBL/GenBank/DDBJ databases">
        <title>Rumen cellulosomics: divergent fiber-degrading strategies revealed by comparative genome-wide analysis of six Ruminococcal strains.</title>
        <authorList>
            <person name="Dassa B."/>
            <person name="Borovok I."/>
            <person name="Lamed R."/>
            <person name="Flint H."/>
            <person name="Yeoman C.J."/>
            <person name="White B."/>
            <person name="Bayer E.A."/>
        </authorList>
    </citation>
    <scope>NUCLEOTIDE SEQUENCE [LARGE SCALE GENOMIC DNA]</scope>
    <source>
        <strain evidence="2 3">SY3</strain>
    </source>
</reference>
<proteinExistence type="predicted"/>
<accession>A0A011V3W2</accession>
<dbReference type="Proteomes" id="UP000021369">
    <property type="component" value="Unassembled WGS sequence"/>
</dbReference>
<feature type="compositionally biased region" description="Polar residues" evidence="1">
    <location>
        <begin position="1"/>
        <end position="22"/>
    </location>
</feature>
<feature type="compositionally biased region" description="Basic and acidic residues" evidence="1">
    <location>
        <begin position="51"/>
        <end position="70"/>
    </location>
</feature>
<evidence type="ECO:0000313" key="2">
    <source>
        <dbReference type="EMBL" id="EXM40152.1"/>
    </source>
</evidence>
<keyword evidence="3" id="KW-1185">Reference proteome</keyword>
<feature type="region of interest" description="Disordered" evidence="1">
    <location>
        <begin position="148"/>
        <end position="183"/>
    </location>
</feature>
<feature type="region of interest" description="Disordered" evidence="1">
    <location>
        <begin position="1"/>
        <end position="134"/>
    </location>
</feature>
<feature type="compositionally biased region" description="Basic residues" evidence="1">
    <location>
        <begin position="85"/>
        <end position="96"/>
    </location>
</feature>
<dbReference type="EMBL" id="JEOB01000002">
    <property type="protein sequence ID" value="EXM40152.1"/>
    <property type="molecule type" value="Genomic_DNA"/>
</dbReference>
<sequence>MTAVSVSAEQSKGSAAAVTQENSKSENTDVKFGKVTAVNGNEITVALGDFTKTEKSSETSDVKEKKKQSDETSSTDEQQTESSKTKVKGHKGKGGHRGSFTEDGNTVTVTVTDNITVSRKGAEASLSDISEGDIIKLGYSENAELESVKLMKGHKHSGSGTEGSSRSRSAKKAGKSSEQSTEA</sequence>
<protein>
    <submittedName>
        <fullName evidence="2">Uncharacterized protein</fullName>
    </submittedName>
</protein>
<feature type="compositionally biased region" description="Low complexity" evidence="1">
    <location>
        <begin position="71"/>
        <end position="82"/>
    </location>
</feature>
<comment type="caution">
    <text evidence="2">The sequence shown here is derived from an EMBL/GenBank/DDBJ whole genome shotgun (WGS) entry which is preliminary data.</text>
</comment>